<evidence type="ECO:0000256" key="2">
    <source>
        <dbReference type="ARBA" id="ARBA00022833"/>
    </source>
</evidence>
<dbReference type="GO" id="GO:0032034">
    <property type="term" value="F:myosin II head/neck binding"/>
    <property type="evidence" value="ECO:0007669"/>
    <property type="project" value="TreeGrafter"/>
</dbReference>
<dbReference type="PANTHER" id="PTHR15551:SF4">
    <property type="entry name" value="LIM AND CALPONIN HOMOLOGY DOMAINS-CONTAINING PROTEIN 1 ISOFORM X1"/>
    <property type="match status" value="1"/>
</dbReference>
<sequence>MASPACGNSPGAPPREQKPMEPSHPEPAACQEAQKWVEAVTGKSFGDKDFRSALENGILLCELLTAIKPGLVKKINRLPTPIAGLDNLSVFLRGCEELGLKGSQLFDPGDLQNTSICANLKDSDCNRKLKNVLNTVFWLGKAASGCPSYSGPTLNLKEFEGLLAQMKVENEDGADSPQQRSVRDSGYDCWDSERSESLSPPRHTRDNSLDSLDSFGSRSQHSPSPDVVNRVIGDGRGSDSEADASNRKPDVRKDDMLARRTAKSESRCSIPFNQFLPNRTNASSYVPAPRRKQHTEEVEQRRVSRRVAFQLDNESVSMGDMGNDEELGHLPSLSRYERMHEQYNSFREDEDHWQDDLARWKTRRRSASQELIKKEEERKQMEKRMKDEEGDSNKRKNIKTYKEIVEEKERREAELCEAYRNAATPEEAALVLQRYALRFTISDATLDSLKLPRSTAKTKQEQNREEEEERKLTSPVSDAEKQEHLHKPNSAVATNQRQTQPEYIETDVISEQEKSRAIPNHSPAPNGSVLTETNTQDVPLGLGQLQKLPTESPPAHQEQLITEEAQPQTKDAPPQNVQTVSLHPPSPVPSRPLPLLVAKPFCQPRSTFSGHKPIKVDGLVQVKGEATEDFPSLLVSLQENKDVSSKQTEEDVCPEPAEEKTNTTEQPAPPQTEKSASFTGSAISSLIGGRNCIVTTTIVTELTQTHMEPLHPEIQSKGPDGTAADQESALPAESPSSIEDYSPTITENVEESSVSIETPMLNLAKRVNHWVWDPNEERKRLEMWQQEHEHLLQEQYEKEQEKLKKEWEKAQQEVEEEERKHNEEERRILEETVAPLSPSGLLQSEHTRTAFSENNNKTAGGTVTPQQNGRKILTGNEDQHSSKLHFFQDSSCDGESSKKQELWKTASLDRNPQLNQSQSVKRSGSHDAVTSNQPSSPPTPQPPSPSRCVSGRRLCSGCSKPLGKGAAMIIDTLGLFFHVQCFKCGACNGQLGDATTGTDVRIRNGQLSCYECYIASRGRGQPTTL</sequence>
<dbReference type="Gene3D" id="1.10.418.10">
    <property type="entry name" value="Calponin-like domain"/>
    <property type="match status" value="1"/>
</dbReference>
<feature type="compositionally biased region" description="Polar residues" evidence="5">
    <location>
        <begin position="908"/>
        <end position="922"/>
    </location>
</feature>
<feature type="region of interest" description="Disordered" evidence="5">
    <location>
        <begin position="1"/>
        <end position="27"/>
    </location>
</feature>
<feature type="compositionally biased region" description="Basic and acidic residues" evidence="5">
    <location>
        <begin position="236"/>
        <end position="266"/>
    </location>
</feature>
<feature type="domain" description="LIM zinc-binding" evidence="7">
    <location>
        <begin position="953"/>
        <end position="1019"/>
    </location>
</feature>
<feature type="compositionally biased region" description="Polar residues" evidence="5">
    <location>
        <begin position="840"/>
        <end position="869"/>
    </location>
</feature>
<keyword evidence="3 4" id="KW-0440">LIM domain</keyword>
<gene>
    <name evidence="8" type="primary">LIMCH1A</name>
</gene>
<feature type="compositionally biased region" description="Basic and acidic residues" evidence="5">
    <location>
        <begin position="15"/>
        <end position="24"/>
    </location>
</feature>
<dbReference type="SMART" id="SM00033">
    <property type="entry name" value="CH"/>
    <property type="match status" value="1"/>
</dbReference>
<dbReference type="SUPFAM" id="SSF47576">
    <property type="entry name" value="Calponin-homology domain, CH-domain"/>
    <property type="match status" value="1"/>
</dbReference>
<dbReference type="Pfam" id="PF00307">
    <property type="entry name" value="CH"/>
    <property type="match status" value="1"/>
</dbReference>
<feature type="region of interest" description="Disordered" evidence="5">
    <location>
        <begin position="369"/>
        <end position="395"/>
    </location>
</feature>
<dbReference type="EMBL" id="HAEJ01002761">
    <property type="protein sequence ID" value="SBS43218.1"/>
    <property type="molecule type" value="Transcribed_RNA"/>
</dbReference>
<accession>A0A1A8U814</accession>
<feature type="compositionally biased region" description="Pro residues" evidence="5">
    <location>
        <begin position="935"/>
        <end position="945"/>
    </location>
</feature>
<name>A0A1A8U814_NOTFU</name>
<feature type="domain" description="Calponin-homology (CH)" evidence="6">
    <location>
        <begin position="27"/>
        <end position="144"/>
    </location>
</feature>
<evidence type="ECO:0000256" key="3">
    <source>
        <dbReference type="ARBA" id="ARBA00023038"/>
    </source>
</evidence>
<dbReference type="EMBL" id="HADY01006601">
    <property type="protein sequence ID" value="SBP45086.1"/>
    <property type="molecule type" value="Transcribed_RNA"/>
</dbReference>
<dbReference type="GO" id="GO:0046872">
    <property type="term" value="F:metal ion binding"/>
    <property type="evidence" value="ECO:0007669"/>
    <property type="project" value="UniProtKB-KW"/>
</dbReference>
<feature type="compositionally biased region" description="Polar residues" evidence="5">
    <location>
        <begin position="565"/>
        <end position="579"/>
    </location>
</feature>
<feature type="region of interest" description="Disordered" evidence="5">
    <location>
        <begin position="814"/>
        <end position="880"/>
    </location>
</feature>
<dbReference type="PANTHER" id="PTHR15551">
    <property type="entry name" value="LIM DOMAIN ONLY 7"/>
    <property type="match status" value="1"/>
</dbReference>
<dbReference type="InterPro" id="IPR001781">
    <property type="entry name" value="Znf_LIM"/>
</dbReference>
<feature type="compositionally biased region" description="Basic and acidic residues" evidence="5">
    <location>
        <begin position="181"/>
        <end position="196"/>
    </location>
</feature>
<evidence type="ECO:0000256" key="4">
    <source>
        <dbReference type="PROSITE-ProRule" id="PRU00125"/>
    </source>
</evidence>
<feature type="region of interest" description="Disordered" evidence="5">
    <location>
        <begin position="906"/>
        <end position="948"/>
    </location>
</feature>
<reference evidence="8" key="2">
    <citation type="submission" date="2016-06" db="EMBL/GenBank/DDBJ databases">
        <title>The genome of a short-lived fish provides insights into sex chromosome evolution and the genetic control of aging.</title>
        <authorList>
            <person name="Reichwald K."/>
            <person name="Felder M."/>
            <person name="Petzold A."/>
            <person name="Koch P."/>
            <person name="Groth M."/>
            <person name="Platzer M."/>
        </authorList>
    </citation>
    <scope>NUCLEOTIDE SEQUENCE</scope>
    <source>
        <tissue evidence="8">Brain</tissue>
    </source>
</reference>
<keyword evidence="2 4" id="KW-0862">Zinc</keyword>
<feature type="compositionally biased region" description="Basic and acidic residues" evidence="5">
    <location>
        <begin position="640"/>
        <end position="649"/>
    </location>
</feature>
<feature type="compositionally biased region" description="Basic and acidic residues" evidence="5">
    <location>
        <begin position="371"/>
        <end position="395"/>
    </location>
</feature>
<proteinExistence type="predicted"/>
<evidence type="ECO:0000256" key="1">
    <source>
        <dbReference type="ARBA" id="ARBA00022723"/>
    </source>
</evidence>
<dbReference type="SMART" id="SM00132">
    <property type="entry name" value="LIM"/>
    <property type="match status" value="1"/>
</dbReference>
<feature type="region of interest" description="Disordered" evidence="5">
    <location>
        <begin position="640"/>
        <end position="678"/>
    </location>
</feature>
<evidence type="ECO:0000259" key="6">
    <source>
        <dbReference type="PROSITE" id="PS50021"/>
    </source>
</evidence>
<dbReference type="PROSITE" id="PS50021">
    <property type="entry name" value="CH"/>
    <property type="match status" value="1"/>
</dbReference>
<protein>
    <submittedName>
        <fullName evidence="8">LIM and calponin homology domains 1a</fullName>
    </submittedName>
</protein>
<feature type="region of interest" description="Disordered" evidence="5">
    <location>
        <begin position="170"/>
        <end position="301"/>
    </location>
</feature>
<evidence type="ECO:0000313" key="8">
    <source>
        <dbReference type="EMBL" id="SBS43218.1"/>
    </source>
</evidence>
<dbReference type="AlphaFoldDB" id="A0A1A8U814"/>
<dbReference type="Pfam" id="PF00412">
    <property type="entry name" value="LIM"/>
    <property type="match status" value="1"/>
</dbReference>
<feature type="compositionally biased region" description="Polar residues" evidence="5">
    <location>
        <begin position="523"/>
        <end position="534"/>
    </location>
</feature>
<dbReference type="CDD" id="cd08368">
    <property type="entry name" value="LIM"/>
    <property type="match status" value="1"/>
</dbReference>
<dbReference type="GO" id="GO:0051496">
    <property type="term" value="P:positive regulation of stress fiber assembly"/>
    <property type="evidence" value="ECO:0007669"/>
    <property type="project" value="TreeGrafter"/>
</dbReference>
<dbReference type="PROSITE" id="PS00478">
    <property type="entry name" value="LIM_DOMAIN_1"/>
    <property type="match status" value="1"/>
</dbReference>
<dbReference type="GO" id="GO:0051893">
    <property type="term" value="P:regulation of focal adhesion assembly"/>
    <property type="evidence" value="ECO:0007669"/>
    <property type="project" value="TreeGrafter"/>
</dbReference>
<dbReference type="Pfam" id="PF15949">
    <property type="entry name" value="DUF4757"/>
    <property type="match status" value="1"/>
</dbReference>
<feature type="region of interest" description="Disordered" evidence="5">
    <location>
        <begin position="452"/>
        <end position="534"/>
    </location>
</feature>
<reference evidence="8" key="1">
    <citation type="submission" date="2016-05" db="EMBL/GenBank/DDBJ databases">
        <authorList>
            <person name="Lavstsen T."/>
            <person name="Jespersen J.S."/>
        </authorList>
    </citation>
    <scope>NUCLEOTIDE SEQUENCE</scope>
    <source>
        <tissue evidence="8">Brain</tissue>
    </source>
</reference>
<evidence type="ECO:0000259" key="7">
    <source>
        <dbReference type="PROSITE" id="PS50023"/>
    </source>
</evidence>
<dbReference type="InterPro" id="IPR036872">
    <property type="entry name" value="CH_dom_sf"/>
</dbReference>
<dbReference type="InterPro" id="IPR031865">
    <property type="entry name" value="DUF4757"/>
</dbReference>
<feature type="compositionally biased region" description="Polar residues" evidence="5">
    <location>
        <begin position="209"/>
        <end position="223"/>
    </location>
</feature>
<dbReference type="FunFam" id="1.10.418.10:FF:000038">
    <property type="entry name" value="LIM and calponin homology domains-containing protein 1"/>
    <property type="match status" value="1"/>
</dbReference>
<evidence type="ECO:0000256" key="5">
    <source>
        <dbReference type="SAM" id="MobiDB-lite"/>
    </source>
</evidence>
<feature type="region of interest" description="Disordered" evidence="5">
    <location>
        <begin position="549"/>
        <end position="588"/>
    </location>
</feature>
<keyword evidence="1 4" id="KW-0479">Metal-binding</keyword>
<feature type="compositionally biased region" description="Polar residues" evidence="5">
    <location>
        <begin position="491"/>
        <end position="501"/>
    </location>
</feature>
<organism evidence="8">
    <name type="scientific">Nothobranchius furzeri</name>
    <name type="common">Turquoise killifish</name>
    <dbReference type="NCBI Taxonomy" id="105023"/>
    <lineage>
        <taxon>Eukaryota</taxon>
        <taxon>Metazoa</taxon>
        <taxon>Chordata</taxon>
        <taxon>Craniata</taxon>
        <taxon>Vertebrata</taxon>
        <taxon>Euteleostomi</taxon>
        <taxon>Actinopterygii</taxon>
        <taxon>Neopterygii</taxon>
        <taxon>Teleostei</taxon>
        <taxon>Neoteleostei</taxon>
        <taxon>Acanthomorphata</taxon>
        <taxon>Ovalentaria</taxon>
        <taxon>Atherinomorphae</taxon>
        <taxon>Cyprinodontiformes</taxon>
        <taxon>Nothobranchiidae</taxon>
        <taxon>Nothobranchius</taxon>
    </lineage>
</organism>
<dbReference type="PROSITE" id="PS50023">
    <property type="entry name" value="LIM_DOMAIN_2"/>
    <property type="match status" value="1"/>
</dbReference>
<dbReference type="Gene3D" id="2.10.110.10">
    <property type="entry name" value="Cysteine Rich Protein"/>
    <property type="match status" value="1"/>
</dbReference>
<feature type="region of interest" description="Disordered" evidence="5">
    <location>
        <begin position="711"/>
        <end position="741"/>
    </location>
</feature>
<dbReference type="GO" id="GO:0001725">
    <property type="term" value="C:stress fiber"/>
    <property type="evidence" value="ECO:0007669"/>
    <property type="project" value="TreeGrafter"/>
</dbReference>
<feature type="compositionally biased region" description="Polar residues" evidence="5">
    <location>
        <begin position="271"/>
        <end position="284"/>
    </location>
</feature>
<dbReference type="InterPro" id="IPR001715">
    <property type="entry name" value="CH_dom"/>
</dbReference>
<feature type="compositionally biased region" description="Basic and acidic residues" evidence="5">
    <location>
        <begin position="814"/>
        <end position="830"/>
    </location>
</feature>